<gene>
    <name evidence="2" type="ORF">AMON00008_LOCUS55748</name>
    <name evidence="3" type="ORF">AMON00008_LOCUS55754</name>
</gene>
<organism evidence="2">
    <name type="scientific">Alexandrium monilatum</name>
    <dbReference type="NCBI Taxonomy" id="311494"/>
    <lineage>
        <taxon>Eukaryota</taxon>
        <taxon>Sar</taxon>
        <taxon>Alveolata</taxon>
        <taxon>Dinophyceae</taxon>
        <taxon>Gonyaulacales</taxon>
        <taxon>Pyrocystaceae</taxon>
        <taxon>Alexandrium</taxon>
    </lineage>
</organism>
<name>A0A6T1MZE8_9DINO</name>
<evidence type="ECO:0000313" key="2">
    <source>
        <dbReference type="EMBL" id="CAE4654799.1"/>
    </source>
</evidence>
<protein>
    <submittedName>
        <fullName evidence="2">Uncharacterized protein</fullName>
    </submittedName>
</protein>
<evidence type="ECO:0000313" key="3">
    <source>
        <dbReference type="EMBL" id="CAE4654806.1"/>
    </source>
</evidence>
<evidence type="ECO:0000256" key="1">
    <source>
        <dbReference type="SAM" id="Phobius"/>
    </source>
</evidence>
<dbReference type="EMBL" id="HBNR01078250">
    <property type="protein sequence ID" value="CAE4654799.1"/>
    <property type="molecule type" value="Transcribed_RNA"/>
</dbReference>
<dbReference type="AlphaFoldDB" id="A0A6T1MZE8"/>
<feature type="transmembrane region" description="Helical" evidence="1">
    <location>
        <begin position="87"/>
        <end position="106"/>
    </location>
</feature>
<keyword evidence="1" id="KW-1133">Transmembrane helix</keyword>
<reference evidence="2" key="1">
    <citation type="submission" date="2021-01" db="EMBL/GenBank/DDBJ databases">
        <authorList>
            <person name="Corre E."/>
            <person name="Pelletier E."/>
            <person name="Niang G."/>
            <person name="Scheremetjew M."/>
            <person name="Finn R."/>
            <person name="Kale V."/>
            <person name="Holt S."/>
            <person name="Cochrane G."/>
            <person name="Meng A."/>
            <person name="Brown T."/>
            <person name="Cohen L."/>
        </authorList>
    </citation>
    <scope>NUCLEOTIDE SEQUENCE</scope>
    <source>
        <strain evidence="2">CCMP3105</strain>
    </source>
</reference>
<dbReference type="EMBL" id="HBNR01078256">
    <property type="protein sequence ID" value="CAE4654806.1"/>
    <property type="molecule type" value="Transcribed_RNA"/>
</dbReference>
<keyword evidence="1" id="KW-0812">Transmembrane</keyword>
<proteinExistence type="predicted"/>
<keyword evidence="1" id="KW-0472">Membrane</keyword>
<accession>A0A6T1MZE8</accession>
<sequence>MAQGVPAGCPALPLTGAMALLRTAARFAATSLSRPALNHRPAVPPRAALGAVRRFVSSSAPRRGHNLEDHYDMAEYMCRMRNPTGELFFWGIIFISVATTFGPMVHSNYYFTGRFLPKDQGNTQLCDDSW</sequence>